<evidence type="ECO:0000256" key="1">
    <source>
        <dbReference type="SAM" id="MobiDB-lite"/>
    </source>
</evidence>
<protein>
    <submittedName>
        <fullName evidence="2">Uncharacterized protein</fullName>
    </submittedName>
</protein>
<organism evidence="2 3">
    <name type="scientific">Sphaerobolus stellatus (strain SS14)</name>
    <dbReference type="NCBI Taxonomy" id="990650"/>
    <lineage>
        <taxon>Eukaryota</taxon>
        <taxon>Fungi</taxon>
        <taxon>Dikarya</taxon>
        <taxon>Basidiomycota</taxon>
        <taxon>Agaricomycotina</taxon>
        <taxon>Agaricomycetes</taxon>
        <taxon>Phallomycetidae</taxon>
        <taxon>Geastrales</taxon>
        <taxon>Sphaerobolaceae</taxon>
        <taxon>Sphaerobolus</taxon>
    </lineage>
</organism>
<name>A0A0C9W2P6_SPHS4</name>
<dbReference type="AlphaFoldDB" id="A0A0C9W2P6"/>
<dbReference type="Proteomes" id="UP000054279">
    <property type="component" value="Unassembled WGS sequence"/>
</dbReference>
<evidence type="ECO:0000313" key="2">
    <source>
        <dbReference type="EMBL" id="KIJ45301.1"/>
    </source>
</evidence>
<dbReference type="HOGENOM" id="CLU_2039554_0_0_1"/>
<dbReference type="EMBL" id="KN837113">
    <property type="protein sequence ID" value="KIJ45301.1"/>
    <property type="molecule type" value="Genomic_DNA"/>
</dbReference>
<evidence type="ECO:0000313" key="3">
    <source>
        <dbReference type="Proteomes" id="UP000054279"/>
    </source>
</evidence>
<feature type="region of interest" description="Disordered" evidence="1">
    <location>
        <begin position="96"/>
        <end position="121"/>
    </location>
</feature>
<reference evidence="2 3" key="1">
    <citation type="submission" date="2014-06" db="EMBL/GenBank/DDBJ databases">
        <title>Evolutionary Origins and Diversification of the Mycorrhizal Mutualists.</title>
        <authorList>
            <consortium name="DOE Joint Genome Institute"/>
            <consortium name="Mycorrhizal Genomics Consortium"/>
            <person name="Kohler A."/>
            <person name="Kuo A."/>
            <person name="Nagy L.G."/>
            <person name="Floudas D."/>
            <person name="Copeland A."/>
            <person name="Barry K.W."/>
            <person name="Cichocki N."/>
            <person name="Veneault-Fourrey C."/>
            <person name="LaButti K."/>
            <person name="Lindquist E.A."/>
            <person name="Lipzen A."/>
            <person name="Lundell T."/>
            <person name="Morin E."/>
            <person name="Murat C."/>
            <person name="Riley R."/>
            <person name="Ohm R."/>
            <person name="Sun H."/>
            <person name="Tunlid A."/>
            <person name="Henrissat B."/>
            <person name="Grigoriev I.V."/>
            <person name="Hibbett D.S."/>
            <person name="Martin F."/>
        </authorList>
    </citation>
    <scope>NUCLEOTIDE SEQUENCE [LARGE SCALE GENOMIC DNA]</scope>
    <source>
        <strain evidence="2 3">SS14</strain>
    </source>
</reference>
<sequence>MNGLNGMYPLYNDLTAYHTLAPTTTPCETPDKIIDPNSPRFSNLGRENNVSFDFIPVDTRDSGEGFQDVDMSIGPESVETPEDKSATVCYLTPDSSASTSVVEQSAEVESGGICPTPQDHG</sequence>
<accession>A0A0C9W2P6</accession>
<proteinExistence type="predicted"/>
<feature type="region of interest" description="Disordered" evidence="1">
    <location>
        <begin position="60"/>
        <end position="84"/>
    </location>
</feature>
<keyword evidence="3" id="KW-1185">Reference proteome</keyword>
<gene>
    <name evidence="2" type="ORF">M422DRAFT_251480</name>
</gene>